<evidence type="ECO:0000313" key="2">
    <source>
        <dbReference type="EMBL" id="KAJ0190748.1"/>
    </source>
</evidence>
<dbReference type="Proteomes" id="UP000235145">
    <property type="component" value="Unassembled WGS sequence"/>
</dbReference>
<evidence type="ECO:0000313" key="3">
    <source>
        <dbReference type="Proteomes" id="UP000235145"/>
    </source>
</evidence>
<organism evidence="2 3">
    <name type="scientific">Lactuca sativa</name>
    <name type="common">Garden lettuce</name>
    <dbReference type="NCBI Taxonomy" id="4236"/>
    <lineage>
        <taxon>Eukaryota</taxon>
        <taxon>Viridiplantae</taxon>
        <taxon>Streptophyta</taxon>
        <taxon>Embryophyta</taxon>
        <taxon>Tracheophyta</taxon>
        <taxon>Spermatophyta</taxon>
        <taxon>Magnoliopsida</taxon>
        <taxon>eudicotyledons</taxon>
        <taxon>Gunneridae</taxon>
        <taxon>Pentapetalae</taxon>
        <taxon>asterids</taxon>
        <taxon>campanulids</taxon>
        <taxon>Asterales</taxon>
        <taxon>Asteraceae</taxon>
        <taxon>Cichorioideae</taxon>
        <taxon>Cichorieae</taxon>
        <taxon>Lactucinae</taxon>
        <taxon>Lactuca</taxon>
    </lineage>
</organism>
<protein>
    <submittedName>
        <fullName evidence="2">Uncharacterized protein</fullName>
    </submittedName>
</protein>
<comment type="caution">
    <text evidence="2">The sequence shown here is derived from an EMBL/GenBank/DDBJ whole genome shotgun (WGS) entry which is preliminary data.</text>
</comment>
<feature type="region of interest" description="Disordered" evidence="1">
    <location>
        <begin position="266"/>
        <end position="287"/>
    </location>
</feature>
<dbReference type="EMBL" id="NBSK02000008">
    <property type="protein sequence ID" value="KAJ0190748.1"/>
    <property type="molecule type" value="Genomic_DNA"/>
</dbReference>
<feature type="region of interest" description="Disordered" evidence="1">
    <location>
        <begin position="239"/>
        <end position="258"/>
    </location>
</feature>
<evidence type="ECO:0000256" key="1">
    <source>
        <dbReference type="SAM" id="MobiDB-lite"/>
    </source>
</evidence>
<reference evidence="2 3" key="1">
    <citation type="journal article" date="2017" name="Nat. Commun.">
        <title>Genome assembly with in vitro proximity ligation data and whole-genome triplication in lettuce.</title>
        <authorList>
            <person name="Reyes-Chin-Wo S."/>
            <person name="Wang Z."/>
            <person name="Yang X."/>
            <person name="Kozik A."/>
            <person name="Arikit S."/>
            <person name="Song C."/>
            <person name="Xia L."/>
            <person name="Froenicke L."/>
            <person name="Lavelle D.O."/>
            <person name="Truco M.J."/>
            <person name="Xia R."/>
            <person name="Zhu S."/>
            <person name="Xu C."/>
            <person name="Xu H."/>
            <person name="Xu X."/>
            <person name="Cox K."/>
            <person name="Korf I."/>
            <person name="Meyers B.C."/>
            <person name="Michelmore R.W."/>
        </authorList>
    </citation>
    <scope>NUCLEOTIDE SEQUENCE [LARGE SCALE GENOMIC DNA]</scope>
    <source>
        <strain evidence="3">cv. Salinas</strain>
        <tissue evidence="2">Seedlings</tissue>
    </source>
</reference>
<gene>
    <name evidence="2" type="ORF">LSAT_V11C800392790</name>
</gene>
<name>A0A9R1UPT9_LACSA</name>
<proteinExistence type="predicted"/>
<dbReference type="AlphaFoldDB" id="A0A9R1UPT9"/>
<sequence>MEYSWPTTIELECPTSYTYNNYYYYYYYYVSNHPLGWNTPGPSTIELECQHTTSLIILPGWNTPGPQPSGWNSPLPIHTVTNTTTTITMGPIIPRDGIPHASQPSGWNANILRVQSSYLDGILLAHNHRVGMPIYTSRHVHITCNHIRLYRTNTLGPYHPTGMEYPLLLLNIHNPQLLHTYVSAYGSVRLRGDYLKTMFVAVTKDGNNLSFPIAFGMAAEKKSCNLYLVPDEAKKGKKTLTLRGGGGGGDSASPSGIRVEEDLNGLSESSSMKMRRNSTSGINSSASQMKLGRNSASWMNNSASLLKVVLDSASLFLDSASQVTKPQTLRVDT</sequence>
<accession>A0A9R1UPT9</accession>
<keyword evidence="3" id="KW-1185">Reference proteome</keyword>